<organism evidence="2">
    <name type="scientific">Selaginella moellendorffii</name>
    <name type="common">Spikemoss</name>
    <dbReference type="NCBI Taxonomy" id="88036"/>
    <lineage>
        <taxon>Eukaryota</taxon>
        <taxon>Viridiplantae</taxon>
        <taxon>Streptophyta</taxon>
        <taxon>Embryophyta</taxon>
        <taxon>Tracheophyta</taxon>
        <taxon>Lycopodiopsida</taxon>
        <taxon>Selaginellales</taxon>
        <taxon>Selaginellaceae</taxon>
        <taxon>Selaginella</taxon>
    </lineage>
</organism>
<dbReference type="Gramene" id="EFJ20359">
    <property type="protein sequence ID" value="EFJ20359"/>
    <property type="gene ID" value="SELMODRAFT_443863"/>
</dbReference>
<evidence type="ECO:0000313" key="2">
    <source>
        <dbReference type="Proteomes" id="UP000001514"/>
    </source>
</evidence>
<name>D8S4Z5_SELML</name>
<accession>D8S4Z5</accession>
<dbReference type="InParanoid" id="D8S4Z5"/>
<dbReference type="KEGG" id="smo:SELMODRAFT_443863"/>
<evidence type="ECO:0000313" key="1">
    <source>
        <dbReference type="EMBL" id="EFJ20359.1"/>
    </source>
</evidence>
<reference evidence="1 2" key="1">
    <citation type="journal article" date="2011" name="Science">
        <title>The Selaginella genome identifies genetic changes associated with the evolution of vascular plants.</title>
        <authorList>
            <person name="Banks J.A."/>
            <person name="Nishiyama T."/>
            <person name="Hasebe M."/>
            <person name="Bowman J.L."/>
            <person name="Gribskov M."/>
            <person name="dePamphilis C."/>
            <person name="Albert V.A."/>
            <person name="Aono N."/>
            <person name="Aoyama T."/>
            <person name="Ambrose B.A."/>
            <person name="Ashton N.W."/>
            <person name="Axtell M.J."/>
            <person name="Barker E."/>
            <person name="Barker M.S."/>
            <person name="Bennetzen J.L."/>
            <person name="Bonawitz N.D."/>
            <person name="Chapple C."/>
            <person name="Cheng C."/>
            <person name="Correa L.G."/>
            <person name="Dacre M."/>
            <person name="DeBarry J."/>
            <person name="Dreyer I."/>
            <person name="Elias M."/>
            <person name="Engstrom E.M."/>
            <person name="Estelle M."/>
            <person name="Feng L."/>
            <person name="Finet C."/>
            <person name="Floyd S.K."/>
            <person name="Frommer W.B."/>
            <person name="Fujita T."/>
            <person name="Gramzow L."/>
            <person name="Gutensohn M."/>
            <person name="Harholt J."/>
            <person name="Hattori M."/>
            <person name="Heyl A."/>
            <person name="Hirai T."/>
            <person name="Hiwatashi Y."/>
            <person name="Ishikawa M."/>
            <person name="Iwata M."/>
            <person name="Karol K.G."/>
            <person name="Koehler B."/>
            <person name="Kolukisaoglu U."/>
            <person name="Kubo M."/>
            <person name="Kurata T."/>
            <person name="Lalonde S."/>
            <person name="Li K."/>
            <person name="Li Y."/>
            <person name="Litt A."/>
            <person name="Lyons E."/>
            <person name="Manning G."/>
            <person name="Maruyama T."/>
            <person name="Michael T.P."/>
            <person name="Mikami K."/>
            <person name="Miyazaki S."/>
            <person name="Morinaga S."/>
            <person name="Murata T."/>
            <person name="Mueller-Roeber B."/>
            <person name="Nelson D.R."/>
            <person name="Obara M."/>
            <person name="Oguri Y."/>
            <person name="Olmstead R.G."/>
            <person name="Onodera N."/>
            <person name="Petersen B.L."/>
            <person name="Pils B."/>
            <person name="Prigge M."/>
            <person name="Rensing S.A."/>
            <person name="Riano-Pachon D.M."/>
            <person name="Roberts A.W."/>
            <person name="Sato Y."/>
            <person name="Scheller H.V."/>
            <person name="Schulz B."/>
            <person name="Schulz C."/>
            <person name="Shakirov E.V."/>
            <person name="Shibagaki N."/>
            <person name="Shinohara N."/>
            <person name="Shippen D.E."/>
            <person name="Soerensen I."/>
            <person name="Sotooka R."/>
            <person name="Sugimoto N."/>
            <person name="Sugita M."/>
            <person name="Sumikawa N."/>
            <person name="Tanurdzic M."/>
            <person name="Theissen G."/>
            <person name="Ulvskov P."/>
            <person name="Wakazuki S."/>
            <person name="Weng J.K."/>
            <person name="Willats W.W."/>
            <person name="Wipf D."/>
            <person name="Wolf P.G."/>
            <person name="Yang L."/>
            <person name="Zimmer A.D."/>
            <person name="Zhu Q."/>
            <person name="Mitros T."/>
            <person name="Hellsten U."/>
            <person name="Loque D."/>
            <person name="Otillar R."/>
            <person name="Salamov A."/>
            <person name="Schmutz J."/>
            <person name="Shapiro H."/>
            <person name="Lindquist E."/>
            <person name="Lucas S."/>
            <person name="Rokhsar D."/>
            <person name="Grigoriev I.V."/>
        </authorList>
    </citation>
    <scope>NUCLEOTIDE SEQUENCE [LARGE SCALE GENOMIC DNA]</scope>
</reference>
<proteinExistence type="predicted"/>
<dbReference type="Proteomes" id="UP000001514">
    <property type="component" value="Unassembled WGS sequence"/>
</dbReference>
<keyword evidence="2" id="KW-1185">Reference proteome</keyword>
<protein>
    <submittedName>
        <fullName evidence="1">Uncharacterized protein</fullName>
    </submittedName>
</protein>
<dbReference type="EMBL" id="GL377602">
    <property type="protein sequence ID" value="EFJ20359.1"/>
    <property type="molecule type" value="Genomic_DNA"/>
</dbReference>
<dbReference type="AlphaFoldDB" id="D8S4Z5"/>
<sequence>MQGAQFSSISKSFPEITLEMTACGFDGENHQRSPFVALRGSSLLQNTSRSRRPSLKSTPSDSNSSVLISDILWEVLGSSNREVRVCVNPWRRFIHKNREKA</sequence>
<dbReference type="HOGENOM" id="CLU_2296549_0_0_1"/>
<gene>
    <name evidence="1" type="ORF">SELMODRAFT_443863</name>
</gene>